<keyword evidence="9" id="KW-1185">Reference proteome</keyword>
<accession>A0ABR2KWE6</accession>
<sequence length="112" mass="12651">MFQNKELSRATDKEDTSYYNGDGGAIQIGYICTMNQFDITFDECEFVNNHAHRHGGALSIQTIKNVNILDCKFESNSANYVFDLASSSELLFDNHYNKKHEGRGGTIYINPS</sequence>
<comment type="subcellular location">
    <subcellularLocation>
        <location evidence="1">Cell envelope</location>
    </subcellularLocation>
    <subcellularLocation>
        <location evidence="2">Cell outer membrane</location>
    </subcellularLocation>
    <subcellularLocation>
        <location evidence="3">Secreted</location>
    </subcellularLocation>
</comment>
<keyword evidence="7" id="KW-0998">Cell outer membrane</keyword>
<evidence type="ECO:0000256" key="3">
    <source>
        <dbReference type="ARBA" id="ARBA00004613"/>
    </source>
</evidence>
<evidence type="ECO:0000256" key="5">
    <source>
        <dbReference type="ARBA" id="ARBA00022729"/>
    </source>
</evidence>
<name>A0ABR2KWE6_9EUKA</name>
<evidence type="ECO:0000313" key="9">
    <source>
        <dbReference type="Proteomes" id="UP001470230"/>
    </source>
</evidence>
<keyword evidence="5" id="KW-0732">Signal</keyword>
<evidence type="ECO:0000256" key="6">
    <source>
        <dbReference type="ARBA" id="ARBA00023136"/>
    </source>
</evidence>
<dbReference type="Proteomes" id="UP001470230">
    <property type="component" value="Unassembled WGS sequence"/>
</dbReference>
<evidence type="ECO:0008006" key="10">
    <source>
        <dbReference type="Google" id="ProtNLM"/>
    </source>
</evidence>
<protein>
    <recommendedName>
        <fullName evidence="10">Right handed beta helix domain-containing protein</fullName>
    </recommendedName>
</protein>
<dbReference type="SUPFAM" id="SSF51126">
    <property type="entry name" value="Pectin lyase-like"/>
    <property type="match status" value="1"/>
</dbReference>
<evidence type="ECO:0000256" key="7">
    <source>
        <dbReference type="ARBA" id="ARBA00023237"/>
    </source>
</evidence>
<evidence type="ECO:0000313" key="8">
    <source>
        <dbReference type="EMBL" id="KAK8894782.1"/>
    </source>
</evidence>
<dbReference type="EMBL" id="JAPFFF010000003">
    <property type="protein sequence ID" value="KAK8894782.1"/>
    <property type="molecule type" value="Genomic_DNA"/>
</dbReference>
<organism evidence="8 9">
    <name type="scientific">Tritrichomonas musculus</name>
    <dbReference type="NCBI Taxonomy" id="1915356"/>
    <lineage>
        <taxon>Eukaryota</taxon>
        <taxon>Metamonada</taxon>
        <taxon>Parabasalia</taxon>
        <taxon>Tritrichomonadida</taxon>
        <taxon>Tritrichomonadidae</taxon>
        <taxon>Tritrichomonas</taxon>
    </lineage>
</organism>
<comment type="caution">
    <text evidence="8">The sequence shown here is derived from an EMBL/GenBank/DDBJ whole genome shotgun (WGS) entry which is preliminary data.</text>
</comment>
<proteinExistence type="predicted"/>
<gene>
    <name evidence="8" type="ORF">M9Y10_023219</name>
</gene>
<dbReference type="InterPro" id="IPR003368">
    <property type="entry name" value="POMP_repeat"/>
</dbReference>
<reference evidence="8 9" key="1">
    <citation type="submission" date="2024-04" db="EMBL/GenBank/DDBJ databases">
        <title>Tritrichomonas musculus Genome.</title>
        <authorList>
            <person name="Alves-Ferreira E."/>
            <person name="Grigg M."/>
            <person name="Lorenzi H."/>
            <person name="Galac M."/>
        </authorList>
    </citation>
    <scope>NUCLEOTIDE SEQUENCE [LARGE SCALE GENOMIC DNA]</scope>
    <source>
        <strain evidence="8 9">EAF2021</strain>
    </source>
</reference>
<keyword evidence="6" id="KW-0472">Membrane</keyword>
<keyword evidence="4" id="KW-0964">Secreted</keyword>
<evidence type="ECO:0000256" key="2">
    <source>
        <dbReference type="ARBA" id="ARBA00004442"/>
    </source>
</evidence>
<dbReference type="InterPro" id="IPR011050">
    <property type="entry name" value="Pectin_lyase_fold/virulence"/>
</dbReference>
<dbReference type="Pfam" id="PF02415">
    <property type="entry name" value="Chlam_PMP"/>
    <property type="match status" value="1"/>
</dbReference>
<evidence type="ECO:0000256" key="1">
    <source>
        <dbReference type="ARBA" id="ARBA00004196"/>
    </source>
</evidence>
<evidence type="ECO:0000256" key="4">
    <source>
        <dbReference type="ARBA" id="ARBA00022525"/>
    </source>
</evidence>